<feature type="repeat" description="WD" evidence="3">
    <location>
        <begin position="1039"/>
        <end position="1080"/>
    </location>
</feature>
<evidence type="ECO:0000256" key="2">
    <source>
        <dbReference type="ARBA" id="ARBA00022737"/>
    </source>
</evidence>
<feature type="repeat" description="WD" evidence="3">
    <location>
        <begin position="738"/>
        <end position="771"/>
    </location>
</feature>
<dbReference type="InterPro" id="IPR036322">
    <property type="entry name" value="WD40_repeat_dom_sf"/>
</dbReference>
<feature type="repeat" description="WD" evidence="3">
    <location>
        <begin position="1125"/>
        <end position="1157"/>
    </location>
</feature>
<feature type="repeat" description="WD" evidence="3">
    <location>
        <begin position="696"/>
        <end position="737"/>
    </location>
</feature>
<dbReference type="Proteomes" id="UP000710385">
    <property type="component" value="Unassembled WGS sequence"/>
</dbReference>
<dbReference type="InterPro" id="IPR020472">
    <property type="entry name" value="WD40_PAC1"/>
</dbReference>
<dbReference type="InterPro" id="IPR011047">
    <property type="entry name" value="Quinoprotein_ADH-like_sf"/>
</dbReference>
<dbReference type="SUPFAM" id="SSF50978">
    <property type="entry name" value="WD40 repeat-like"/>
    <property type="match status" value="1"/>
</dbReference>
<dbReference type="InterPro" id="IPR049052">
    <property type="entry name" value="nSTAND1"/>
</dbReference>
<feature type="repeat" description="WD" evidence="3">
    <location>
        <begin position="910"/>
        <end position="940"/>
    </location>
</feature>
<dbReference type="PROSITE" id="PS00678">
    <property type="entry name" value="WD_REPEATS_1"/>
    <property type="match status" value="12"/>
</dbReference>
<feature type="repeat" description="WD" evidence="3">
    <location>
        <begin position="824"/>
        <end position="865"/>
    </location>
</feature>
<feature type="repeat" description="WD" evidence="3">
    <location>
        <begin position="1082"/>
        <end position="1123"/>
    </location>
</feature>
<keyword evidence="1 3" id="KW-0853">WD repeat</keyword>
<protein>
    <recommendedName>
        <fullName evidence="5">Novel STAND NTPase 1 domain-containing protein</fullName>
    </recommendedName>
</protein>
<dbReference type="Gene3D" id="2.130.10.10">
    <property type="entry name" value="YVTN repeat-like/Quinoprotein amine dehydrogenase"/>
    <property type="match status" value="7"/>
</dbReference>
<dbReference type="InterPro" id="IPR027417">
    <property type="entry name" value="P-loop_NTPase"/>
</dbReference>
<keyword evidence="2" id="KW-0677">Repeat</keyword>
<organism evidence="6 7">
    <name type="scientific">candidate division WWE3 bacterium</name>
    <dbReference type="NCBI Taxonomy" id="2053526"/>
    <lineage>
        <taxon>Bacteria</taxon>
        <taxon>Katanobacteria</taxon>
    </lineage>
</organism>
<dbReference type="EMBL" id="JABTTY010000002">
    <property type="protein sequence ID" value="MBE7525757.1"/>
    <property type="molecule type" value="Genomic_DNA"/>
</dbReference>
<dbReference type="PRINTS" id="PR00320">
    <property type="entry name" value="GPROTEINBRPT"/>
</dbReference>
<dbReference type="SUPFAM" id="SSF50998">
    <property type="entry name" value="Quinoprotein alcohol dehydrogenase-like"/>
    <property type="match status" value="1"/>
</dbReference>
<evidence type="ECO:0000256" key="4">
    <source>
        <dbReference type="SAM" id="Coils"/>
    </source>
</evidence>
<feature type="repeat" description="WD" evidence="3">
    <location>
        <begin position="610"/>
        <end position="651"/>
    </location>
</feature>
<name>A0A928Y6N8_UNCKA</name>
<dbReference type="InterPro" id="IPR001680">
    <property type="entry name" value="WD40_rpt"/>
</dbReference>
<comment type="caution">
    <text evidence="6">The sequence shown here is derived from an EMBL/GenBank/DDBJ whole genome shotgun (WGS) entry which is preliminary data.</text>
</comment>
<dbReference type="InterPro" id="IPR019775">
    <property type="entry name" value="WD40_repeat_CS"/>
</dbReference>
<dbReference type="Pfam" id="PF20703">
    <property type="entry name" value="nSTAND1"/>
    <property type="match status" value="1"/>
</dbReference>
<feature type="repeat" description="WD" evidence="3">
    <location>
        <begin position="996"/>
        <end position="1037"/>
    </location>
</feature>
<dbReference type="SUPFAM" id="SSF52540">
    <property type="entry name" value="P-loop containing nucleoside triphosphate hydrolases"/>
    <property type="match status" value="1"/>
</dbReference>
<proteinExistence type="predicted"/>
<feature type="repeat" description="WD" evidence="3">
    <location>
        <begin position="867"/>
        <end position="902"/>
    </location>
</feature>
<dbReference type="InterPro" id="IPR015943">
    <property type="entry name" value="WD40/YVTN_repeat-like_dom_sf"/>
</dbReference>
<feature type="repeat" description="WD" evidence="3">
    <location>
        <begin position="781"/>
        <end position="822"/>
    </location>
</feature>
<evidence type="ECO:0000313" key="7">
    <source>
        <dbReference type="Proteomes" id="UP000710385"/>
    </source>
</evidence>
<evidence type="ECO:0000256" key="1">
    <source>
        <dbReference type="ARBA" id="ARBA00022574"/>
    </source>
</evidence>
<reference evidence="6" key="1">
    <citation type="submission" date="2020-05" db="EMBL/GenBank/DDBJ databases">
        <title>High-Quality Genomes of Partial-Nitritation/Anammox System by Hierarchical Clustering Based Hybrid Assembly.</title>
        <authorList>
            <person name="Liu L."/>
            <person name="Wang Y."/>
            <person name="Che Y."/>
            <person name="Chen Y."/>
            <person name="Xia Y."/>
            <person name="Luo R."/>
            <person name="Cheng S.H."/>
            <person name="Zheng C."/>
            <person name="Zhang T."/>
        </authorList>
    </citation>
    <scope>NUCLEOTIDE SEQUENCE</scope>
    <source>
        <strain evidence="6">H1_PAT1</strain>
    </source>
</reference>
<dbReference type="SMART" id="SM00320">
    <property type="entry name" value="WD40"/>
    <property type="match status" value="14"/>
</dbReference>
<feature type="repeat" description="WD" evidence="3">
    <location>
        <begin position="653"/>
        <end position="694"/>
    </location>
</feature>
<accession>A0A928Y6N8</accession>
<feature type="domain" description="Novel STAND NTPase 1" evidence="5">
    <location>
        <begin position="13"/>
        <end position="430"/>
    </location>
</feature>
<dbReference type="CDD" id="cd00200">
    <property type="entry name" value="WD40"/>
    <property type="match status" value="2"/>
</dbReference>
<dbReference type="PANTHER" id="PTHR19848">
    <property type="entry name" value="WD40 REPEAT PROTEIN"/>
    <property type="match status" value="1"/>
</dbReference>
<dbReference type="Gene3D" id="3.40.50.300">
    <property type="entry name" value="P-loop containing nucleotide triphosphate hydrolases"/>
    <property type="match status" value="1"/>
</dbReference>
<feature type="repeat" description="WD" evidence="3">
    <location>
        <begin position="1168"/>
        <end position="1209"/>
    </location>
</feature>
<gene>
    <name evidence="6" type="ORF">HS096_05445</name>
</gene>
<evidence type="ECO:0000313" key="6">
    <source>
        <dbReference type="EMBL" id="MBE7525757.1"/>
    </source>
</evidence>
<dbReference type="AlphaFoldDB" id="A0A928Y6N8"/>
<dbReference type="PROSITE" id="PS50294">
    <property type="entry name" value="WD_REPEATS_REGION"/>
    <property type="match status" value="13"/>
</dbReference>
<keyword evidence="4" id="KW-0175">Coiled coil</keyword>
<sequence>MSAPAVSIGLNNPFPGLRPFREDEEHLFFGRENQVDAMVNKLAVTRFLAVVGNSGSGKSSLVNCGLRPALYGGLMASAGTNWRMAQFRPGNNPIKALVNALAKDGVLFSNYPAKGLTLAEIIDTTLRMSKLGLIDIVEQAQLSADTNLLIVVDQFEELFRYRQLRANPSENVHCVSEEAAAFVNLLLEAQLQTACPIYIVLTMRSDFLGDCAQFPGLAEVISTGQYLVPRMTREERRAAVSGPIGVSGATISPVLLTRLVNDVGDNPDQLSILQHALNRTWAYWQSHSDSAAPLDLAHYEAIGTMAYALDKHAEQAYTGLDSARKKQLCEKIFKALTDKATDLRGVRRPTTLSTLCALTDAAMDEVTAVIDEFRKPSRSFLMPPAGEILEVDTVVDISHESLMRVWQRLGAWADAEAQSVQTYHRLVETSMLHKEGRAGLWQDPDLQVALDWRAKEKPNEVWAQRYYPNFAQAMRFLDASVAYRDNELREQEAQRQHALEQERILAEQQRIAETERRRTREQARSIRRFRRFTITLIATLIVAVGAATWAIQQTNVAALRSLEASALSHVRELDLSLLLSVEALEIDDRHDNESVLLNALQQTPHLITFLRGHTGTVRSLALTADGKILASGSADNTIVLWDVTAREPIGEPLTGHTGTVWSVAISSDGKTLVSGSADNTIMLWDLFTQQPLALPLTGHTAPVLSLALSADGTILASGSEDGVIILWDMTTRRQLGLLTGHAGQVRSVALSQDGKILASGSTDSTIILWDVAARQPLGPPLKGHTGPVRSVALSTDGRMLASGGKDKTVMLWDVATRQPIGSPFKGHSGTVLSVALSADSNTLVSGSVDKTIMLWDVATGQPLELPLTGHTSLVWSVALSADGTLLASGSEDSNIILWDVSTRPPAGISFNNYASRVSSVAVSADGKTLVSGSDDKTIRIKKVDMHQQQMLPLDNHSGSVTSVALSADGNILASGSGDKTIILWDLLAGEPLGPPLTGHTSPVLSVALSADGKILASGGDDNTIRLWDVATRKLVGSPLTGHTGAIWGVAFSADGKILASAGGDRTIRLWDVATGQAIGSPLRGHNGIVRSVALSHDGRILASGSVDNTIRLWNVSTRQPLGPPLVGHDGAVRSVTLSGDGRILASGGDDGTIRLWDAVDLQPVGVPLIGHNDSVLSVSLSADGKTLASGGDDNTVRLWDIAGNVQLQSSADPWKVRACRVANRNLTRAEWRKYMGNRPYRATCPELPPAKD</sequence>
<dbReference type="Pfam" id="PF00400">
    <property type="entry name" value="WD40"/>
    <property type="match status" value="14"/>
</dbReference>
<evidence type="ECO:0000259" key="5">
    <source>
        <dbReference type="Pfam" id="PF20703"/>
    </source>
</evidence>
<feature type="repeat" description="WD" evidence="3">
    <location>
        <begin position="953"/>
        <end position="994"/>
    </location>
</feature>
<feature type="coiled-coil region" evidence="4">
    <location>
        <begin position="488"/>
        <end position="524"/>
    </location>
</feature>
<dbReference type="PANTHER" id="PTHR19848:SF8">
    <property type="entry name" value="F-BOX AND WD REPEAT DOMAIN CONTAINING 7"/>
    <property type="match status" value="1"/>
</dbReference>
<evidence type="ECO:0000256" key="3">
    <source>
        <dbReference type="PROSITE-ProRule" id="PRU00221"/>
    </source>
</evidence>
<dbReference type="PROSITE" id="PS50082">
    <property type="entry name" value="WD_REPEATS_2"/>
    <property type="match status" value="14"/>
</dbReference>